<keyword evidence="5 8" id="KW-0472">Membrane</keyword>
<keyword evidence="6" id="KW-0675">Receptor</keyword>
<dbReference type="InterPro" id="IPR052192">
    <property type="entry name" value="Insect_Ionotropic_Sensory_Rcpt"/>
</dbReference>
<dbReference type="OMA" id="WNESSEF"/>
<dbReference type="GeneID" id="106669549"/>
<dbReference type="GO" id="GO:0005886">
    <property type="term" value="C:plasma membrane"/>
    <property type="evidence" value="ECO:0007669"/>
    <property type="project" value="UniProtKB-SubCell"/>
</dbReference>
<reference evidence="9" key="1">
    <citation type="submission" date="2022-01" db="UniProtKB">
        <authorList>
            <consortium name="EnsemblMetazoa"/>
        </authorList>
    </citation>
    <scope>IDENTIFICATION</scope>
</reference>
<keyword evidence="10" id="KW-1185">Reference proteome</keyword>
<protein>
    <recommendedName>
        <fullName evidence="11">Ionotropic receptor</fullName>
    </recommendedName>
</protein>
<accession>A0A8I6SM85</accession>
<evidence type="ECO:0000256" key="4">
    <source>
        <dbReference type="ARBA" id="ARBA00022989"/>
    </source>
</evidence>
<organism evidence="9 10">
    <name type="scientific">Cimex lectularius</name>
    <name type="common">Bed bug</name>
    <name type="synonym">Acanthia lectularia</name>
    <dbReference type="NCBI Taxonomy" id="79782"/>
    <lineage>
        <taxon>Eukaryota</taxon>
        <taxon>Metazoa</taxon>
        <taxon>Ecdysozoa</taxon>
        <taxon>Arthropoda</taxon>
        <taxon>Hexapoda</taxon>
        <taxon>Insecta</taxon>
        <taxon>Pterygota</taxon>
        <taxon>Neoptera</taxon>
        <taxon>Paraneoptera</taxon>
        <taxon>Hemiptera</taxon>
        <taxon>Heteroptera</taxon>
        <taxon>Panheteroptera</taxon>
        <taxon>Cimicomorpha</taxon>
        <taxon>Cimicidae</taxon>
        <taxon>Cimex</taxon>
    </lineage>
</organism>
<keyword evidence="4 8" id="KW-1133">Transmembrane helix</keyword>
<evidence type="ECO:0000256" key="8">
    <source>
        <dbReference type="SAM" id="Phobius"/>
    </source>
</evidence>
<comment type="subcellular location">
    <subcellularLocation>
        <location evidence="1">Cell membrane</location>
        <topology evidence="1">Multi-pass membrane protein</topology>
    </subcellularLocation>
</comment>
<evidence type="ECO:0000256" key="5">
    <source>
        <dbReference type="ARBA" id="ARBA00023136"/>
    </source>
</evidence>
<feature type="transmembrane region" description="Helical" evidence="8">
    <location>
        <begin position="331"/>
        <end position="356"/>
    </location>
</feature>
<feature type="transmembrane region" description="Helical" evidence="8">
    <location>
        <begin position="581"/>
        <end position="605"/>
    </location>
</feature>
<evidence type="ECO:0000313" key="9">
    <source>
        <dbReference type="EnsemblMetazoa" id="XP_024083558.1"/>
    </source>
</evidence>
<dbReference type="SUPFAM" id="SSF53850">
    <property type="entry name" value="Periplasmic binding protein-like II"/>
    <property type="match status" value="1"/>
</dbReference>
<dbReference type="RefSeq" id="XP_024083558.1">
    <property type="nucleotide sequence ID" value="XM_024227790.1"/>
</dbReference>
<dbReference type="OrthoDB" id="6581555at2759"/>
<keyword evidence="2" id="KW-1003">Cell membrane</keyword>
<keyword evidence="7" id="KW-0325">Glycoprotein</keyword>
<dbReference type="AlphaFoldDB" id="A0A8I6SM85"/>
<name>A0A8I6SM85_CIMLE</name>
<evidence type="ECO:0000256" key="3">
    <source>
        <dbReference type="ARBA" id="ARBA00022692"/>
    </source>
</evidence>
<dbReference type="PANTHER" id="PTHR42643">
    <property type="entry name" value="IONOTROPIC RECEPTOR 20A-RELATED"/>
    <property type="match status" value="1"/>
</dbReference>
<evidence type="ECO:0000313" key="10">
    <source>
        <dbReference type="Proteomes" id="UP000494040"/>
    </source>
</evidence>
<dbReference type="Proteomes" id="UP000494040">
    <property type="component" value="Unassembled WGS sequence"/>
</dbReference>
<evidence type="ECO:0000256" key="7">
    <source>
        <dbReference type="ARBA" id="ARBA00023180"/>
    </source>
</evidence>
<dbReference type="PANTHER" id="PTHR42643:SF30">
    <property type="entry name" value="IONOTROPIC RECEPTOR 40A-RELATED"/>
    <property type="match status" value="1"/>
</dbReference>
<evidence type="ECO:0000256" key="1">
    <source>
        <dbReference type="ARBA" id="ARBA00004651"/>
    </source>
</evidence>
<evidence type="ECO:0008006" key="11">
    <source>
        <dbReference type="Google" id="ProtNLM"/>
    </source>
</evidence>
<feature type="transmembrane region" description="Helical" evidence="8">
    <location>
        <begin position="396"/>
        <end position="420"/>
    </location>
</feature>
<proteinExistence type="predicted"/>
<sequence>MGTDSRFSGRRDEDHRSLEFDLATPTNRITRNTILLKNVLRISRGIHQRLHDFSTNKINSIHRHFKGSGIKVKCENVNKNNWIHTAMAGGDYSKIGVYLDMDCLTNKTYNIITDEIKNYTGSNYHWLIKIGNCNESFTFLNALPLNWDSQFSLLTSDGKIYQLHKEGKSKLLSMSNTAIWNSIELKTIKTVTKEDLNGLAVKGFISVYADPGVSGILNYLRTKTNDPRDNLAKFSFTLHDILIKKYNGKLKLYLANRTETGKIYKFINGSLSYYSGGQFYMLEKGLADIGLYPAEPLSAGLDKMSILPSITTFRQCFIFKHPRRFTKFMDILSPFSSIVWSALIAISVLFVCLMRLTLYHVNDTESSTVFQIILVISSLTQQGLTDTCERMSKKIIYFSLLILSTLTYGFYNASFLILMLSPPTKYINSIEKLLNNDIQLGAEDVPLNRFQLITNYNNLGEKSQSANFSRPEMFYSLFDGVKMMREKSFAFFTHDSNILSLVETEFKEQEKCNLAEVDVFKPFVVSSFIRKNLPYKELFARGILLLKESGIIARESRFWFRKKAQCFRYDEYIVADFKSAYFAYAVYFFGICCSITLLGLELLYLNKLKKKK</sequence>
<evidence type="ECO:0000256" key="2">
    <source>
        <dbReference type="ARBA" id="ARBA00022475"/>
    </source>
</evidence>
<dbReference type="EnsemblMetazoa" id="XM_024227790.1">
    <property type="protein sequence ID" value="XP_024083558.1"/>
    <property type="gene ID" value="LOC106669549"/>
</dbReference>
<keyword evidence="3 8" id="KW-0812">Transmembrane</keyword>
<dbReference type="Gene3D" id="1.10.287.70">
    <property type="match status" value="1"/>
</dbReference>
<evidence type="ECO:0000256" key="6">
    <source>
        <dbReference type="ARBA" id="ARBA00023170"/>
    </source>
</evidence>